<evidence type="ECO:0000313" key="2">
    <source>
        <dbReference type="Proteomes" id="UP000270296"/>
    </source>
</evidence>
<gene>
    <name evidence="1" type="ORF">SBAD_LOCUS1806</name>
</gene>
<organism evidence="3">
    <name type="scientific">Soboliphyme baturini</name>
    <dbReference type="NCBI Taxonomy" id="241478"/>
    <lineage>
        <taxon>Eukaryota</taxon>
        <taxon>Metazoa</taxon>
        <taxon>Ecdysozoa</taxon>
        <taxon>Nematoda</taxon>
        <taxon>Enoplea</taxon>
        <taxon>Dorylaimia</taxon>
        <taxon>Dioctophymatida</taxon>
        <taxon>Dioctophymatoidea</taxon>
        <taxon>Soboliphymatidae</taxon>
        <taxon>Soboliphyme</taxon>
    </lineage>
</organism>
<dbReference type="EMBL" id="UZAM01006960">
    <property type="protein sequence ID" value="VDO95552.1"/>
    <property type="molecule type" value="Genomic_DNA"/>
</dbReference>
<name>A0A183IDW2_9BILA</name>
<proteinExistence type="predicted"/>
<sequence>MVPSIDHRLVIGGEYVVDVVQKYPAVTTCALRLYHANIRFLVDTAKSETVISLPAYSAQQTLQEAAQRKSLQRINDPGGSVSLAQSIVGVFKPLGYKPMEPCLFIHMPREQACPPVLSSAASTSVDGVGRRCDVIKHYEQLSLSVDPQHSSIYQYVALQRQCVSAKFLLKVVLVKLMPFYRFRTVGSDELHPPVAGSRFTPSALSELNEVREYHCINATITCNVQSL</sequence>
<dbReference type="Proteomes" id="UP000270296">
    <property type="component" value="Unassembled WGS sequence"/>
</dbReference>
<evidence type="ECO:0000313" key="3">
    <source>
        <dbReference type="WBParaSite" id="SBAD_0000189401-mRNA-1"/>
    </source>
</evidence>
<dbReference type="WBParaSite" id="SBAD_0000189401-mRNA-1">
    <property type="protein sequence ID" value="SBAD_0000189401-mRNA-1"/>
    <property type="gene ID" value="SBAD_0000189401"/>
</dbReference>
<reference evidence="3" key="1">
    <citation type="submission" date="2016-06" db="UniProtKB">
        <authorList>
            <consortium name="WormBaseParasite"/>
        </authorList>
    </citation>
    <scope>IDENTIFICATION</scope>
</reference>
<evidence type="ECO:0000313" key="1">
    <source>
        <dbReference type="EMBL" id="VDO95552.1"/>
    </source>
</evidence>
<dbReference type="AlphaFoldDB" id="A0A183IDW2"/>
<accession>A0A183IDW2</accession>
<keyword evidence="2" id="KW-1185">Reference proteome</keyword>
<reference evidence="1 2" key="2">
    <citation type="submission" date="2018-11" db="EMBL/GenBank/DDBJ databases">
        <authorList>
            <consortium name="Pathogen Informatics"/>
        </authorList>
    </citation>
    <scope>NUCLEOTIDE SEQUENCE [LARGE SCALE GENOMIC DNA]</scope>
</reference>
<protein>
    <submittedName>
        <fullName evidence="3">Mediator complex subunit 20</fullName>
    </submittedName>
</protein>